<keyword evidence="4" id="KW-0472">Membrane</keyword>
<dbReference type="Gene3D" id="2.130.10.10">
    <property type="entry name" value="YVTN repeat-like/Quinoprotein amine dehydrogenase"/>
    <property type="match status" value="2"/>
</dbReference>
<dbReference type="STRING" id="659014.SAMN04487996_10538"/>
<evidence type="ECO:0000256" key="4">
    <source>
        <dbReference type="SAM" id="Phobius"/>
    </source>
</evidence>
<dbReference type="OrthoDB" id="900403at2"/>
<dbReference type="EC" id="2.7.13.3" evidence="2"/>
<evidence type="ECO:0000259" key="5">
    <source>
        <dbReference type="PROSITE" id="PS50109"/>
    </source>
</evidence>
<dbReference type="InterPro" id="IPR011110">
    <property type="entry name" value="Reg_prop"/>
</dbReference>
<keyword evidence="6" id="KW-0418">Kinase</keyword>
<dbReference type="Proteomes" id="UP000198748">
    <property type="component" value="Unassembled WGS sequence"/>
</dbReference>
<dbReference type="InterPro" id="IPR036890">
    <property type="entry name" value="HATPase_C_sf"/>
</dbReference>
<keyword evidence="4" id="KW-1133">Transmembrane helix</keyword>
<evidence type="ECO:0000313" key="6">
    <source>
        <dbReference type="EMBL" id="SDE43519.1"/>
    </source>
</evidence>
<dbReference type="PROSITE" id="PS50109">
    <property type="entry name" value="HIS_KIN"/>
    <property type="match status" value="1"/>
</dbReference>
<dbReference type="InterPro" id="IPR003594">
    <property type="entry name" value="HATPase_dom"/>
</dbReference>
<protein>
    <recommendedName>
        <fullName evidence="2">histidine kinase</fullName>
        <ecNumber evidence="2">2.7.13.3</ecNumber>
    </recommendedName>
</protein>
<evidence type="ECO:0000256" key="3">
    <source>
        <dbReference type="ARBA" id="ARBA00022553"/>
    </source>
</evidence>
<dbReference type="Gene3D" id="3.30.565.10">
    <property type="entry name" value="Histidine kinase-like ATPase, C-terminal domain"/>
    <property type="match status" value="1"/>
</dbReference>
<dbReference type="CDD" id="cd00082">
    <property type="entry name" value="HisKA"/>
    <property type="match status" value="1"/>
</dbReference>
<keyword evidence="4" id="KW-0812">Transmembrane</keyword>
<dbReference type="Gene3D" id="1.10.287.130">
    <property type="match status" value="1"/>
</dbReference>
<dbReference type="RefSeq" id="WP_090148493.1">
    <property type="nucleotide sequence ID" value="NZ_FNAN01000005.1"/>
</dbReference>
<keyword evidence="6" id="KW-0808">Transferase</keyword>
<name>A0A1G7CW39_9BACT</name>
<feature type="domain" description="Histidine kinase" evidence="5">
    <location>
        <begin position="855"/>
        <end position="1069"/>
    </location>
</feature>
<dbReference type="AlphaFoldDB" id="A0A1G7CW39"/>
<organism evidence="6 7">
    <name type="scientific">Dyadobacter soli</name>
    <dbReference type="NCBI Taxonomy" id="659014"/>
    <lineage>
        <taxon>Bacteria</taxon>
        <taxon>Pseudomonadati</taxon>
        <taxon>Bacteroidota</taxon>
        <taxon>Cytophagia</taxon>
        <taxon>Cytophagales</taxon>
        <taxon>Spirosomataceae</taxon>
        <taxon>Dyadobacter</taxon>
    </lineage>
</organism>
<dbReference type="SMART" id="SM00388">
    <property type="entry name" value="HisKA"/>
    <property type="match status" value="1"/>
</dbReference>
<dbReference type="SUPFAM" id="SSF63829">
    <property type="entry name" value="Calcium-dependent phosphotriesterase"/>
    <property type="match status" value="1"/>
</dbReference>
<dbReference type="SMART" id="SM00387">
    <property type="entry name" value="HATPase_c"/>
    <property type="match status" value="1"/>
</dbReference>
<dbReference type="GO" id="GO:0000155">
    <property type="term" value="F:phosphorelay sensor kinase activity"/>
    <property type="evidence" value="ECO:0007669"/>
    <property type="project" value="InterPro"/>
</dbReference>
<dbReference type="EMBL" id="FNAN01000005">
    <property type="protein sequence ID" value="SDE43519.1"/>
    <property type="molecule type" value="Genomic_DNA"/>
</dbReference>
<dbReference type="InterPro" id="IPR036097">
    <property type="entry name" value="HisK_dim/P_sf"/>
</dbReference>
<dbReference type="PANTHER" id="PTHR43547">
    <property type="entry name" value="TWO-COMPONENT HISTIDINE KINASE"/>
    <property type="match status" value="1"/>
</dbReference>
<evidence type="ECO:0000313" key="7">
    <source>
        <dbReference type="Proteomes" id="UP000198748"/>
    </source>
</evidence>
<proteinExistence type="predicted"/>
<keyword evidence="3" id="KW-0597">Phosphoprotein</keyword>
<sequence>MPTITSTLSVKDQIQESGMDRGFAARSGKWVGWYICVLLQILGAPGAAQTATRTVNYSIRHFTDENGLPQNSVKSIAQDQDGFIWLATEMGLARFDGQSFLTYNKEQSGLHSNQIISFTPDLEGRKGQLYALNALLDHIKISGGKAVRDSNLLESRFPAMPRVKDGTSGWAYSFGLPDPYAGKHPVTHYLFVFPEKKGSFYLWRKGGEIDLYENWKKQKTYRTGVLSPFGIFRLGRNLYIDDRRGHIELLATGSRSLEKPGKIKLTPRRSNHALPDLAKPYEIYSHDLTGQSFIRQGLQLYLLSHDAAGNIQTDLLLQYFDFQQTHVISIFFDESNRRLFMGTLNNGLFILDLHAFETLTVDDQNPQSNIFYSHIAYSDSTVLTPSFQVLGKKASGQTIAYALPQLVRGASPNVNTVLISRTGDIWYRNINVLYRYDGQSKQLKGKWTIGKDGFQIYEDGTGRIWIGTYQNGLLYIDPREKGTPVHAFTPKIKDIIFILEDGADIVWVATGAGLFKISHTRKTFSLVPKTGNFRVKSLFLFKAGELWLNTYAHGLFLLQGNRLTRLPLDKKKILSNSHCFLSDKNGFLWVTTNHGLFRFSRREALEFTDHRDSTRLYYHRFSKRNGFYIDEFNGTCEPCAVSLGNGYVSLPSIHGLVFFQPELTPLDLPDSQIFIDRIEVDSREIPVNGPKLELSDVSDMHVYVSSPYLGNRENQQLYYSVSSDRKANATPIWYPIENDQQSIHLNNLESGTYILKIRKNTGFGPKSEQLTSLTIVIPYAWYETWPFKLIVVTLVLVAIYFYFKTRLKKADRMNRILESRVSEKTRNLQDTLSVLKGSEQELLRQTRLQMHLIASISHDIRSPLRSIEFASSRLPNLIHDGNYTLAETVGTSVNDSSKKILQLLENMLSYVKSQVSGNSVAYDTFSARNLVDEVAVIFDEAFVAHQNKFMNRVPATVMIRSNRQLLKIILHNLVDNANKYTPEGQVTVSATEQGDRITLLVSDTGPGLPDGVQNWFNQGDETYLESLDRGSAVNGIGLVIVRELAELINLSIAAASVPGAAFSIEFWKE</sequence>
<gene>
    <name evidence="6" type="ORF">SAMN04487996_10538</name>
</gene>
<dbReference type="Pfam" id="PF07494">
    <property type="entry name" value="Reg_prop"/>
    <property type="match status" value="1"/>
</dbReference>
<dbReference type="InterPro" id="IPR013783">
    <property type="entry name" value="Ig-like_fold"/>
</dbReference>
<dbReference type="SUPFAM" id="SSF55874">
    <property type="entry name" value="ATPase domain of HSP90 chaperone/DNA topoisomerase II/histidine kinase"/>
    <property type="match status" value="1"/>
</dbReference>
<dbReference type="InterPro" id="IPR005467">
    <property type="entry name" value="His_kinase_dom"/>
</dbReference>
<evidence type="ECO:0000256" key="1">
    <source>
        <dbReference type="ARBA" id="ARBA00000085"/>
    </source>
</evidence>
<reference evidence="7" key="1">
    <citation type="submission" date="2016-10" db="EMBL/GenBank/DDBJ databases">
        <authorList>
            <person name="Varghese N."/>
            <person name="Submissions S."/>
        </authorList>
    </citation>
    <scope>NUCLEOTIDE SEQUENCE [LARGE SCALE GENOMIC DNA]</scope>
    <source>
        <strain evidence="7">DSM 25329</strain>
    </source>
</reference>
<comment type="catalytic activity">
    <reaction evidence="1">
        <text>ATP + protein L-histidine = ADP + protein N-phospho-L-histidine.</text>
        <dbReference type="EC" id="2.7.13.3"/>
    </reaction>
</comment>
<keyword evidence="7" id="KW-1185">Reference proteome</keyword>
<evidence type="ECO:0000256" key="2">
    <source>
        <dbReference type="ARBA" id="ARBA00012438"/>
    </source>
</evidence>
<dbReference type="InterPro" id="IPR015943">
    <property type="entry name" value="WD40/YVTN_repeat-like_dom_sf"/>
</dbReference>
<dbReference type="Gene3D" id="2.60.40.10">
    <property type="entry name" value="Immunoglobulins"/>
    <property type="match status" value="1"/>
</dbReference>
<dbReference type="InterPro" id="IPR003661">
    <property type="entry name" value="HisK_dim/P_dom"/>
</dbReference>
<feature type="transmembrane region" description="Helical" evidence="4">
    <location>
        <begin position="785"/>
        <end position="803"/>
    </location>
</feature>
<dbReference type="SUPFAM" id="SSF47384">
    <property type="entry name" value="Homodimeric domain of signal transducing histidine kinase"/>
    <property type="match status" value="1"/>
</dbReference>
<accession>A0A1G7CW39</accession>
<dbReference type="Pfam" id="PF02518">
    <property type="entry name" value="HATPase_c"/>
    <property type="match status" value="1"/>
</dbReference>
<dbReference type="PANTHER" id="PTHR43547:SF2">
    <property type="entry name" value="HYBRID SIGNAL TRANSDUCTION HISTIDINE KINASE C"/>
    <property type="match status" value="1"/>
</dbReference>